<dbReference type="KEGG" id="muh:HYN43_019805"/>
<protein>
    <submittedName>
        <fullName evidence="2">Uncharacterized protein</fullName>
    </submittedName>
</protein>
<dbReference type="EMBL" id="CP032869">
    <property type="protein sequence ID" value="AYL97412.1"/>
    <property type="molecule type" value="Genomic_DNA"/>
</dbReference>
<accession>A0A494W2C2</accession>
<sequence>MVPTLEMKAILKPTITLLLLVLSLACFEQSTAQVKPSRLYAQNKRKPAKKKYLYPTAKEEQGSEQYKEFSRILAQANVVFNPPKGFKEIQAPNDEDFLFDYALEIPDQDFEVWYQVKSQRQNYVSYEQGRYDTDKQTENPDSLYINMSRAQATAFTGERENPLKIIPPNVLKRFKADAGKSYLLSLPDIPATKHYKYALLIMLQRNHKGTIMAVCFTNDKGPEFFKNVDKASNCLKFKQ</sequence>
<organism evidence="2 3">
    <name type="scientific">Mucilaginibacter celer</name>
    <dbReference type="NCBI Taxonomy" id="2305508"/>
    <lineage>
        <taxon>Bacteria</taxon>
        <taxon>Pseudomonadati</taxon>
        <taxon>Bacteroidota</taxon>
        <taxon>Sphingobacteriia</taxon>
        <taxon>Sphingobacteriales</taxon>
        <taxon>Sphingobacteriaceae</taxon>
        <taxon>Mucilaginibacter</taxon>
    </lineage>
</organism>
<keyword evidence="3" id="KW-1185">Reference proteome</keyword>
<proteinExistence type="predicted"/>
<feature type="chain" id="PRO_5019861200" evidence="1">
    <location>
        <begin position="33"/>
        <end position="239"/>
    </location>
</feature>
<evidence type="ECO:0000313" key="3">
    <source>
        <dbReference type="Proteomes" id="UP000270046"/>
    </source>
</evidence>
<reference evidence="2 3" key="1">
    <citation type="submission" date="2018-10" db="EMBL/GenBank/DDBJ databases">
        <title>Genome sequencing of Mucilaginibacter sp. HYN0043.</title>
        <authorList>
            <person name="Kim M."/>
            <person name="Yi H."/>
        </authorList>
    </citation>
    <scope>NUCLEOTIDE SEQUENCE [LARGE SCALE GENOMIC DNA]</scope>
    <source>
        <strain evidence="2 3">HYN0043</strain>
    </source>
</reference>
<feature type="signal peptide" evidence="1">
    <location>
        <begin position="1"/>
        <end position="32"/>
    </location>
</feature>
<dbReference type="AlphaFoldDB" id="A0A494W2C2"/>
<keyword evidence="1" id="KW-0732">Signal</keyword>
<gene>
    <name evidence="2" type="ORF">HYN43_019805</name>
</gene>
<evidence type="ECO:0000256" key="1">
    <source>
        <dbReference type="SAM" id="SignalP"/>
    </source>
</evidence>
<dbReference type="OrthoDB" id="797448at2"/>
<evidence type="ECO:0000313" key="2">
    <source>
        <dbReference type="EMBL" id="AYL97412.1"/>
    </source>
</evidence>
<name>A0A494W2C2_9SPHI</name>
<dbReference type="Proteomes" id="UP000270046">
    <property type="component" value="Chromosome"/>
</dbReference>